<feature type="region of interest" description="Disordered" evidence="1">
    <location>
        <begin position="1"/>
        <end position="31"/>
    </location>
</feature>
<name>A0A7J7C7U6_TRIWF</name>
<dbReference type="Pfam" id="PF00582">
    <property type="entry name" value="Usp"/>
    <property type="match status" value="1"/>
</dbReference>
<evidence type="ECO:0000313" key="4">
    <source>
        <dbReference type="Proteomes" id="UP000593562"/>
    </source>
</evidence>
<reference evidence="3 4" key="1">
    <citation type="journal article" date="2020" name="Nat. Commun.">
        <title>Genome of Tripterygium wilfordii and identification of cytochrome P450 involved in triptolide biosynthesis.</title>
        <authorList>
            <person name="Tu L."/>
            <person name="Su P."/>
            <person name="Zhang Z."/>
            <person name="Gao L."/>
            <person name="Wang J."/>
            <person name="Hu T."/>
            <person name="Zhou J."/>
            <person name="Zhang Y."/>
            <person name="Zhao Y."/>
            <person name="Liu Y."/>
            <person name="Song Y."/>
            <person name="Tong Y."/>
            <person name="Lu Y."/>
            <person name="Yang J."/>
            <person name="Xu C."/>
            <person name="Jia M."/>
            <person name="Peters R.J."/>
            <person name="Huang L."/>
            <person name="Gao W."/>
        </authorList>
    </citation>
    <scope>NUCLEOTIDE SEQUENCE [LARGE SCALE GENOMIC DNA]</scope>
    <source>
        <strain evidence="4">cv. XIE 37</strain>
        <tissue evidence="3">Leaf</tissue>
    </source>
</reference>
<dbReference type="PANTHER" id="PTHR47000:SF3">
    <property type="entry name" value="ADENINE NUCLEOTIDE ALPHA HYDROLASES-LIKE SUPERFAMILY PROTEIN"/>
    <property type="match status" value="1"/>
</dbReference>
<dbReference type="PANTHER" id="PTHR47000">
    <property type="entry name" value="ADENINE NUCLEOTIDE ALPHA HYDROLASES-LIKE SUPERFAMILY PROTEIN"/>
    <property type="match status" value="1"/>
</dbReference>
<dbReference type="SUPFAM" id="SSF52402">
    <property type="entry name" value="Adenine nucleotide alpha hydrolases-like"/>
    <property type="match status" value="1"/>
</dbReference>
<dbReference type="CDD" id="cd23659">
    <property type="entry name" value="USP_At3g01520-like"/>
    <property type="match status" value="1"/>
</dbReference>
<sequence length="222" mass="25285">MAPTRTRSPSFSMRRSLSRVRSPSTRSKPFETDQTIEFLGKEGVDNYGFEGETRDGNKVMVVVDSTVEAKGALEWALAHTIQTQDSVVLLHVIKPSKQGPEYNKKLKLEAFEVLHSMKTICQTRRPGVQVEVAMQEGKEKGKIIVEEAEKQKVSLLVLGQRKRSMLWRFMKRWRGKQNNHGGFVEYCIQNASCMTIAVRRKGKKLGGYLITTKSHKNFWLLA</sequence>
<dbReference type="InterPro" id="IPR014729">
    <property type="entry name" value="Rossmann-like_a/b/a_fold"/>
</dbReference>
<proteinExistence type="predicted"/>
<dbReference type="AlphaFoldDB" id="A0A7J7C7U6"/>
<evidence type="ECO:0000256" key="1">
    <source>
        <dbReference type="SAM" id="MobiDB-lite"/>
    </source>
</evidence>
<feature type="domain" description="UspA" evidence="2">
    <location>
        <begin position="58"/>
        <end position="199"/>
    </location>
</feature>
<evidence type="ECO:0000259" key="2">
    <source>
        <dbReference type="Pfam" id="PF00582"/>
    </source>
</evidence>
<dbReference type="EMBL" id="JAAARO010000020">
    <property type="protein sequence ID" value="KAF5730213.1"/>
    <property type="molecule type" value="Genomic_DNA"/>
</dbReference>
<dbReference type="Gene3D" id="3.40.50.620">
    <property type="entry name" value="HUPs"/>
    <property type="match status" value="1"/>
</dbReference>
<comment type="caution">
    <text evidence="3">The sequence shown here is derived from an EMBL/GenBank/DDBJ whole genome shotgun (WGS) entry which is preliminary data.</text>
</comment>
<protein>
    <recommendedName>
        <fullName evidence="2">UspA domain-containing protein</fullName>
    </recommendedName>
</protein>
<dbReference type="OrthoDB" id="1667873at2759"/>
<accession>A0A7J7C7U6</accession>
<keyword evidence="4" id="KW-1185">Reference proteome</keyword>
<dbReference type="FunCoup" id="A0A7J7C7U6">
    <property type="interactions" value="161"/>
</dbReference>
<organism evidence="3 4">
    <name type="scientific">Tripterygium wilfordii</name>
    <name type="common">Thunder God vine</name>
    <dbReference type="NCBI Taxonomy" id="458696"/>
    <lineage>
        <taxon>Eukaryota</taxon>
        <taxon>Viridiplantae</taxon>
        <taxon>Streptophyta</taxon>
        <taxon>Embryophyta</taxon>
        <taxon>Tracheophyta</taxon>
        <taxon>Spermatophyta</taxon>
        <taxon>Magnoliopsida</taxon>
        <taxon>eudicotyledons</taxon>
        <taxon>Gunneridae</taxon>
        <taxon>Pentapetalae</taxon>
        <taxon>rosids</taxon>
        <taxon>fabids</taxon>
        <taxon>Celastrales</taxon>
        <taxon>Celastraceae</taxon>
        <taxon>Tripterygium</taxon>
    </lineage>
</organism>
<dbReference type="InParanoid" id="A0A7J7C7U6"/>
<gene>
    <name evidence="3" type="ORF">HS088_TW20G00585</name>
</gene>
<evidence type="ECO:0000313" key="3">
    <source>
        <dbReference type="EMBL" id="KAF5730213.1"/>
    </source>
</evidence>
<dbReference type="InterPro" id="IPR006016">
    <property type="entry name" value="UspA"/>
</dbReference>
<dbReference type="Proteomes" id="UP000593562">
    <property type="component" value="Unassembled WGS sequence"/>
</dbReference>